<comment type="caution">
    <text evidence="2">The sequence shown here is derived from an EMBL/GenBank/DDBJ whole genome shotgun (WGS) entry which is preliminary data.</text>
</comment>
<dbReference type="InterPro" id="IPR007320">
    <property type="entry name" value="PDCD2_C"/>
</dbReference>
<sequence>MASKPQLVLLGYVDEQISSRNQQLASFTSSKIGGTPDWCLSGCEVPICKRCGRRQSLVVQVYSPLEGVLYHRTLYVFACVTQECWNRPHSWTCLRSQILDPAAVRTSAPSSKSPSVSSYGGESWFQDEHDWGGNDNDGNGNADNFNLASSSQLYLDNMAKTGGDRSNLNNINSNTTSITEVAQKMESKLNIIEDDANANEAVCGAVGMVGCEGEGVEATAVIEGPEGDMIAVDTPEQPTTDIPALFQEAAQIDANADVTFHPFFMVSDVEPPEDVAFSDHERELLLRYTHTTGHDFREEEIAAGAEGKGDGVYEKDVAIHGDVLLHKFKKRISRSPHQVLRYCREEGASPLWLHPPGATEVATKCQFCGGNMVFEMQITPQLVLHLRVPGVQGTPLEFGTVAVFTCLASCWNEKDTIKQEVVVVQCEVI</sequence>
<dbReference type="GO" id="GO:0006915">
    <property type="term" value="P:apoptotic process"/>
    <property type="evidence" value="ECO:0007669"/>
    <property type="project" value="TreeGrafter"/>
</dbReference>
<name>A0AAW0WTM5_CHEQU</name>
<evidence type="ECO:0000313" key="2">
    <source>
        <dbReference type="EMBL" id="KAK8735585.1"/>
    </source>
</evidence>
<dbReference type="PANTHER" id="PTHR46421:SF1">
    <property type="entry name" value="PROGRAMMED CELL DEATH PROTEIN 2-LIKE"/>
    <property type="match status" value="1"/>
</dbReference>
<proteinExistence type="predicted"/>
<reference evidence="2 3" key="1">
    <citation type="journal article" date="2024" name="BMC Genomics">
        <title>Genome assembly of redclaw crayfish (Cherax quadricarinatus) provides insights into its immune adaptation and hypoxia tolerance.</title>
        <authorList>
            <person name="Liu Z."/>
            <person name="Zheng J."/>
            <person name="Li H."/>
            <person name="Fang K."/>
            <person name="Wang S."/>
            <person name="He J."/>
            <person name="Zhou D."/>
            <person name="Weng S."/>
            <person name="Chi M."/>
            <person name="Gu Z."/>
            <person name="He J."/>
            <person name="Li F."/>
            <person name="Wang M."/>
        </authorList>
    </citation>
    <scope>NUCLEOTIDE SEQUENCE [LARGE SCALE GENOMIC DNA]</scope>
    <source>
        <strain evidence="2">ZL_2023a</strain>
    </source>
</reference>
<dbReference type="PANTHER" id="PTHR46421">
    <property type="entry name" value="PROGRAMMED CELL DEATH PROTEIN 2-LIKE"/>
    <property type="match status" value="1"/>
</dbReference>
<feature type="domain" description="Programmed cell death protein 2 C-terminal" evidence="1">
    <location>
        <begin position="324"/>
        <end position="425"/>
    </location>
</feature>
<dbReference type="Proteomes" id="UP001445076">
    <property type="component" value="Unassembled WGS sequence"/>
</dbReference>
<accession>A0AAW0WTM5</accession>
<dbReference type="InterPro" id="IPR052815">
    <property type="entry name" value="PDCD2-like_regulator"/>
</dbReference>
<organism evidence="2 3">
    <name type="scientific">Cherax quadricarinatus</name>
    <name type="common">Australian red claw crayfish</name>
    <dbReference type="NCBI Taxonomy" id="27406"/>
    <lineage>
        <taxon>Eukaryota</taxon>
        <taxon>Metazoa</taxon>
        <taxon>Ecdysozoa</taxon>
        <taxon>Arthropoda</taxon>
        <taxon>Crustacea</taxon>
        <taxon>Multicrustacea</taxon>
        <taxon>Malacostraca</taxon>
        <taxon>Eumalacostraca</taxon>
        <taxon>Eucarida</taxon>
        <taxon>Decapoda</taxon>
        <taxon>Pleocyemata</taxon>
        <taxon>Astacidea</taxon>
        <taxon>Parastacoidea</taxon>
        <taxon>Parastacidae</taxon>
        <taxon>Cherax</taxon>
    </lineage>
</organism>
<evidence type="ECO:0000313" key="3">
    <source>
        <dbReference type="Proteomes" id="UP001445076"/>
    </source>
</evidence>
<dbReference type="AlphaFoldDB" id="A0AAW0WTM5"/>
<dbReference type="EMBL" id="JARKIK010000047">
    <property type="protein sequence ID" value="KAK8735585.1"/>
    <property type="molecule type" value="Genomic_DNA"/>
</dbReference>
<gene>
    <name evidence="2" type="ORF">OTU49_005446</name>
</gene>
<protein>
    <recommendedName>
        <fullName evidence="1">Programmed cell death protein 2 C-terminal domain-containing protein</fullName>
    </recommendedName>
</protein>
<keyword evidence="3" id="KW-1185">Reference proteome</keyword>
<dbReference type="GO" id="GO:0005737">
    <property type="term" value="C:cytoplasm"/>
    <property type="evidence" value="ECO:0007669"/>
    <property type="project" value="InterPro"/>
</dbReference>
<dbReference type="Pfam" id="PF04194">
    <property type="entry name" value="PDCD2_C"/>
    <property type="match status" value="1"/>
</dbReference>
<evidence type="ECO:0000259" key="1">
    <source>
        <dbReference type="Pfam" id="PF04194"/>
    </source>
</evidence>